<evidence type="ECO:0000259" key="1">
    <source>
        <dbReference type="Pfam" id="PF02016"/>
    </source>
</evidence>
<evidence type="ECO:0000313" key="2">
    <source>
        <dbReference type="EMBL" id="PCI92348.1"/>
    </source>
</evidence>
<organism evidence="2 3">
    <name type="scientific">Aerophobetes bacterium</name>
    <dbReference type="NCBI Taxonomy" id="2030807"/>
    <lineage>
        <taxon>Bacteria</taxon>
        <taxon>Candidatus Aerophobota</taxon>
    </lineage>
</organism>
<dbReference type="InterPro" id="IPR003507">
    <property type="entry name" value="S66_fam"/>
</dbReference>
<accession>A0A2A4YBX7</accession>
<gene>
    <name evidence="2" type="ORF">COB11_07585</name>
</gene>
<dbReference type="Gene3D" id="3.40.50.10740">
    <property type="entry name" value="Class I glutamine amidotransferase-like"/>
    <property type="match status" value="1"/>
</dbReference>
<feature type="non-terminal residue" evidence="2">
    <location>
        <position position="131"/>
    </location>
</feature>
<dbReference type="Pfam" id="PF02016">
    <property type="entry name" value="Peptidase_S66"/>
    <property type="match status" value="1"/>
</dbReference>
<dbReference type="PANTHER" id="PTHR30237">
    <property type="entry name" value="MURAMOYLTETRAPEPTIDE CARBOXYPEPTIDASE"/>
    <property type="match status" value="1"/>
</dbReference>
<dbReference type="EMBL" id="NVUU01000109">
    <property type="protein sequence ID" value="PCI92348.1"/>
    <property type="molecule type" value="Genomic_DNA"/>
</dbReference>
<evidence type="ECO:0000313" key="3">
    <source>
        <dbReference type="Proteomes" id="UP000217838"/>
    </source>
</evidence>
<feature type="domain" description="LD-carboxypeptidase N-terminal" evidence="1">
    <location>
        <begin position="14"/>
        <end position="130"/>
    </location>
</feature>
<dbReference type="SUPFAM" id="SSF52317">
    <property type="entry name" value="Class I glutamine amidotransferase-like"/>
    <property type="match status" value="1"/>
</dbReference>
<sequence>MLYKPAPLKKGSKIGVVAPAKPIDMAILDYAKACVDKLSYELIYPKNYNASYGYLAGNDSERAGAFMDLWLDDSIDAIWCFAGGYGSMRLLDKLDFEKIKQNPKIFIGMSDITALHIALLQKASLVTYLGP</sequence>
<dbReference type="InterPro" id="IPR029062">
    <property type="entry name" value="Class_I_gatase-like"/>
</dbReference>
<dbReference type="GO" id="GO:0004180">
    <property type="term" value="F:carboxypeptidase activity"/>
    <property type="evidence" value="ECO:0007669"/>
    <property type="project" value="UniProtKB-KW"/>
</dbReference>
<comment type="caution">
    <text evidence="2">The sequence shown here is derived from an EMBL/GenBank/DDBJ whole genome shotgun (WGS) entry which is preliminary data.</text>
</comment>
<dbReference type="InterPro" id="IPR040449">
    <property type="entry name" value="Peptidase_S66_N"/>
</dbReference>
<name>A0A2A4YBX7_UNCAE</name>
<dbReference type="Proteomes" id="UP000217838">
    <property type="component" value="Unassembled WGS sequence"/>
</dbReference>
<protein>
    <submittedName>
        <fullName evidence="2">LD-carboxypeptidase</fullName>
    </submittedName>
</protein>
<keyword evidence="2" id="KW-0645">Protease</keyword>
<dbReference type="PANTHER" id="PTHR30237:SF2">
    <property type="entry name" value="MUREIN TETRAPEPTIDE CARBOXYPEPTIDASE"/>
    <property type="match status" value="1"/>
</dbReference>
<keyword evidence="2" id="KW-0121">Carboxypeptidase</keyword>
<proteinExistence type="predicted"/>
<keyword evidence="2" id="KW-0378">Hydrolase</keyword>
<reference evidence="3" key="1">
    <citation type="submission" date="2017-08" db="EMBL/GenBank/DDBJ databases">
        <title>A dynamic microbial community with high functional redundancy inhabits the cold, oxic subseafloor aquifer.</title>
        <authorList>
            <person name="Tully B.J."/>
            <person name="Wheat C.G."/>
            <person name="Glazer B.T."/>
            <person name="Huber J.A."/>
        </authorList>
    </citation>
    <scope>NUCLEOTIDE SEQUENCE [LARGE SCALE GENOMIC DNA]</scope>
</reference>
<dbReference type="InterPro" id="IPR027478">
    <property type="entry name" value="LdcA_N"/>
</dbReference>
<dbReference type="AlphaFoldDB" id="A0A2A4YBX7"/>